<dbReference type="PRINTS" id="PR00080">
    <property type="entry name" value="SDRFAMILY"/>
</dbReference>
<dbReference type="Pfam" id="PF13561">
    <property type="entry name" value="adh_short_C2"/>
    <property type="match status" value="1"/>
</dbReference>
<dbReference type="AlphaFoldDB" id="A0AAQ3LWK6"/>
<evidence type="ECO:0000313" key="4">
    <source>
        <dbReference type="EMBL" id="WPG97288.1"/>
    </source>
</evidence>
<dbReference type="CDD" id="cd05233">
    <property type="entry name" value="SDR_c"/>
    <property type="match status" value="1"/>
</dbReference>
<proteinExistence type="inferred from homology"/>
<dbReference type="PANTHER" id="PTHR43180">
    <property type="entry name" value="3-OXOACYL-(ACYL-CARRIER-PROTEIN) REDUCTASE (AFU_ORTHOLOGUE AFUA_6G11210)"/>
    <property type="match status" value="1"/>
</dbReference>
<dbReference type="Proteomes" id="UP001303373">
    <property type="component" value="Chromosome 1"/>
</dbReference>
<dbReference type="Gene3D" id="3.40.50.720">
    <property type="entry name" value="NAD(P)-binding Rossmann-like Domain"/>
    <property type="match status" value="1"/>
</dbReference>
<evidence type="ECO:0000256" key="2">
    <source>
        <dbReference type="ARBA" id="ARBA00022857"/>
    </source>
</evidence>
<accession>A0AAQ3LWK6</accession>
<dbReference type="SUPFAM" id="SSF51735">
    <property type="entry name" value="NAD(P)-binding Rossmann-fold domains"/>
    <property type="match status" value="1"/>
</dbReference>
<evidence type="ECO:0000256" key="1">
    <source>
        <dbReference type="ARBA" id="ARBA00006484"/>
    </source>
</evidence>
<dbReference type="EMBL" id="CP138580">
    <property type="protein sequence ID" value="WPG97288.1"/>
    <property type="molecule type" value="Genomic_DNA"/>
</dbReference>
<keyword evidence="3" id="KW-0560">Oxidoreductase</keyword>
<dbReference type="InterPro" id="IPR002347">
    <property type="entry name" value="SDR_fam"/>
</dbReference>
<dbReference type="PANTHER" id="PTHR43180:SF63">
    <property type="entry name" value="DEHYDROGENASE_REDUCTASE FAMILY PROTEIN, PUTATIVE (AFU_ORTHOLOGUE AFUA_6G03520)-RELATED"/>
    <property type="match status" value="1"/>
</dbReference>
<keyword evidence="2" id="KW-0521">NADP</keyword>
<evidence type="ECO:0000313" key="5">
    <source>
        <dbReference type="Proteomes" id="UP001303373"/>
    </source>
</evidence>
<gene>
    <name evidence="4" type="ORF">R9X50_00006200</name>
</gene>
<dbReference type="InterPro" id="IPR036291">
    <property type="entry name" value="NAD(P)-bd_dom_sf"/>
</dbReference>
<evidence type="ECO:0000256" key="3">
    <source>
        <dbReference type="ARBA" id="ARBA00023002"/>
    </source>
</evidence>
<dbReference type="GO" id="GO:0016491">
    <property type="term" value="F:oxidoreductase activity"/>
    <property type="evidence" value="ECO:0007669"/>
    <property type="project" value="UniProtKB-KW"/>
</dbReference>
<organism evidence="4 5">
    <name type="scientific">Acrodontium crateriforme</name>
    <dbReference type="NCBI Taxonomy" id="150365"/>
    <lineage>
        <taxon>Eukaryota</taxon>
        <taxon>Fungi</taxon>
        <taxon>Dikarya</taxon>
        <taxon>Ascomycota</taxon>
        <taxon>Pezizomycotina</taxon>
        <taxon>Dothideomycetes</taxon>
        <taxon>Dothideomycetidae</taxon>
        <taxon>Mycosphaerellales</taxon>
        <taxon>Teratosphaeriaceae</taxon>
        <taxon>Acrodontium</taxon>
    </lineage>
</organism>
<sequence length="260" mass="27398">MAHKGKTALVTGIGSGLGQVIAETMLKNEINLVGCEINSASIADFKAKIAAAYPNATSLLVECDVTSSSALDDLFAQAEKTFGKVDYIVNSAGIMDKFDPVGDMDEQMWERVMAVNATAPAMITKRAVNLMIKTSTKGSIVNICSIAGFRGFSAGEFRAAYTASKHALVGVTKNTAAFYAPKGIRCNAIMAGAMATNIANHFVNGVNTEGFALMQKTFPEVVARACDLAKMAKLVLYLCSDDAEMINGATMTADCAMTSN</sequence>
<keyword evidence="5" id="KW-1185">Reference proteome</keyword>
<protein>
    <submittedName>
        <fullName evidence="4">Short chain dehydrogenase/oxidoreductase</fullName>
    </submittedName>
</protein>
<dbReference type="FunFam" id="3.40.50.720:FF:000084">
    <property type="entry name" value="Short-chain dehydrogenase reductase"/>
    <property type="match status" value="1"/>
</dbReference>
<dbReference type="PRINTS" id="PR00081">
    <property type="entry name" value="GDHRDH"/>
</dbReference>
<comment type="similarity">
    <text evidence="1">Belongs to the short-chain dehydrogenases/reductases (SDR) family.</text>
</comment>
<reference evidence="4 5" key="1">
    <citation type="submission" date="2023-11" db="EMBL/GenBank/DDBJ databases">
        <title>An acidophilic fungus is an integral part of prey digestion in a carnivorous sundew plant.</title>
        <authorList>
            <person name="Tsai I.J."/>
        </authorList>
    </citation>
    <scope>NUCLEOTIDE SEQUENCE [LARGE SCALE GENOMIC DNA]</scope>
    <source>
        <strain evidence="4">169a</strain>
    </source>
</reference>
<name>A0AAQ3LWK6_9PEZI</name>